<sequence>MGSKTASLILLLLLILFSVAMLVPVEYLPIDTSNDKIKHAIFFIVITLAVAFSLRTALWKVAGIVSLFAIVSEVAQHLIPYRSGNIDDLLADFSGVLVGCVLIKLGQIGRRKYGSNSK</sequence>
<keyword evidence="1" id="KW-0472">Membrane</keyword>
<dbReference type="PANTHER" id="PTHR28008">
    <property type="entry name" value="DOMAIN PROTEIN, PUTATIVE (AFU_ORTHOLOGUE AFUA_3G10980)-RELATED"/>
    <property type="match status" value="1"/>
</dbReference>
<comment type="caution">
    <text evidence="3">The sequence shown here is derived from an EMBL/GenBank/DDBJ whole genome shotgun (WGS) entry which is preliminary data.</text>
</comment>
<gene>
    <name evidence="3" type="ORF">GCM10009114_24190</name>
</gene>
<protein>
    <recommendedName>
        <fullName evidence="2">VanZ-like domain-containing protein</fullName>
    </recommendedName>
</protein>
<dbReference type="RefSeq" id="WP_343860323.1">
    <property type="nucleotide sequence ID" value="NZ_BAAAFD010000007.1"/>
</dbReference>
<dbReference type="InterPro" id="IPR006976">
    <property type="entry name" value="VanZ-like"/>
</dbReference>
<accession>A0ABN1LMF8</accession>
<evidence type="ECO:0000259" key="2">
    <source>
        <dbReference type="Pfam" id="PF04892"/>
    </source>
</evidence>
<dbReference type="Pfam" id="PF04892">
    <property type="entry name" value="VanZ"/>
    <property type="match status" value="1"/>
</dbReference>
<dbReference type="NCBIfam" id="NF037970">
    <property type="entry name" value="vanZ_1"/>
    <property type="match status" value="1"/>
</dbReference>
<keyword evidence="4" id="KW-1185">Reference proteome</keyword>
<keyword evidence="1" id="KW-0812">Transmembrane</keyword>
<organism evidence="3 4">
    <name type="scientific">Aliiglaciecola litoralis</name>
    <dbReference type="NCBI Taxonomy" id="582857"/>
    <lineage>
        <taxon>Bacteria</taxon>
        <taxon>Pseudomonadati</taxon>
        <taxon>Pseudomonadota</taxon>
        <taxon>Gammaproteobacteria</taxon>
        <taxon>Alteromonadales</taxon>
        <taxon>Alteromonadaceae</taxon>
        <taxon>Aliiglaciecola</taxon>
    </lineage>
</organism>
<feature type="transmembrane region" description="Helical" evidence="1">
    <location>
        <begin position="38"/>
        <end position="54"/>
    </location>
</feature>
<feature type="domain" description="VanZ-like" evidence="2">
    <location>
        <begin position="35"/>
        <end position="105"/>
    </location>
</feature>
<dbReference type="Proteomes" id="UP001500359">
    <property type="component" value="Unassembled WGS sequence"/>
</dbReference>
<name>A0ABN1LMF8_9ALTE</name>
<reference evidence="3 4" key="1">
    <citation type="journal article" date="2019" name="Int. J. Syst. Evol. Microbiol.">
        <title>The Global Catalogue of Microorganisms (GCM) 10K type strain sequencing project: providing services to taxonomists for standard genome sequencing and annotation.</title>
        <authorList>
            <consortium name="The Broad Institute Genomics Platform"/>
            <consortium name="The Broad Institute Genome Sequencing Center for Infectious Disease"/>
            <person name="Wu L."/>
            <person name="Ma J."/>
        </authorList>
    </citation>
    <scope>NUCLEOTIDE SEQUENCE [LARGE SCALE GENOMIC DNA]</scope>
    <source>
        <strain evidence="3 4">JCM 15896</strain>
    </source>
</reference>
<evidence type="ECO:0000313" key="4">
    <source>
        <dbReference type="Proteomes" id="UP001500359"/>
    </source>
</evidence>
<proteinExistence type="predicted"/>
<evidence type="ECO:0000256" key="1">
    <source>
        <dbReference type="SAM" id="Phobius"/>
    </source>
</evidence>
<dbReference type="PANTHER" id="PTHR28008:SF1">
    <property type="entry name" value="DOMAIN PROTEIN, PUTATIVE (AFU_ORTHOLOGUE AFUA_3G10980)-RELATED"/>
    <property type="match status" value="1"/>
</dbReference>
<evidence type="ECO:0000313" key="3">
    <source>
        <dbReference type="EMBL" id="GAA0857644.1"/>
    </source>
</evidence>
<keyword evidence="1" id="KW-1133">Transmembrane helix</keyword>
<dbReference type="EMBL" id="BAAAFD010000007">
    <property type="protein sequence ID" value="GAA0857644.1"/>
    <property type="molecule type" value="Genomic_DNA"/>
</dbReference>